<feature type="region of interest" description="Disordered" evidence="5">
    <location>
        <begin position="1588"/>
        <end position="1607"/>
    </location>
</feature>
<name>A0A4S2MNY0_9PEZI</name>
<dbReference type="OrthoDB" id="343070at2759"/>
<dbReference type="FunCoup" id="A0A4S2MNY0">
    <property type="interactions" value="1236"/>
</dbReference>
<dbReference type="Gene3D" id="1.10.287.1490">
    <property type="match status" value="1"/>
</dbReference>
<sequence>MASAEAALPGLQAGGADWAPFCKRLSSFYQIPVEEVERVRLLDEQSVAVVYRAMLVKAAEFDELRADKMRADVEMEQTVRKADQRVKSMKTQMDSAVTETQELRMRITSVETARAAIESELANYKSSRTNVDEETRVLRTRVQTLESEKRDTLEALDRKSGDYDRLQEEYATTQKKNIEYRREISNLETRIQQAESAQSTAKFRAQGLAQEVELLKRRNEDVHAELSAKSNEYQKFRKEKNAQVSQLQAEIEEAVSKENVTQKTLEGLRERFEEVTRKAEERLGKINQLQDSATQQEESFRQEINTQQRLAELYQRQHQTAKARISQLEKAADDEHRRHSAELGRLKAALQTNEAEIAKLVKEIQEKEVEVERLETELSAYQSGEIVPDQAVSRQSSRAGTPTGNGFSTPQRPRSARGGTPVFTPGSAALAKKMSGISVTQLYSEYSKIKTDYLQEKRRNDQLEQTVSDLMADMENHEPVIEEIKAENARYQQDLLESSHLLEQSHKERDSLAQSLRKAEAQLTENDRESKILKQQLRDLSLQIQVLVVEIERRDAGMEALSEQQNHIYEQIIRGDIDMGEMTETDERITQQLVAFRSVKELEDLNQELMRQIREFSLKYAEQGAQLEKHTADLEGEEIKRLLQLMESVKMDLKNQVSANQALTRERDMFRRMLNNRANGEADQEQSEEMMASQQELNRAQEALRELQVEYDHYKQESMQNLSTLNEQIRKTLAEKSTVEMEASKIRTQYQMQLERYDTLQGNFQSLQTENQEIRSRIATLHENQAKSDIRTQQVVEDLVEQKSIVESMRTDNANLKAEKALWKNIEERLQADNENLNQERARLNKMNADLQNMLSERERSDSESRRRLNAQVEKLESELQATKRRLNEELEEAKKLAIRKEFDTKESQRRIDELNATLSQVREELAAAKTSRDFLQSSVDQLKVELKSAEEKLAVYQNKPAPAQSDEDKMEDDSVSMEQELQLEVSELKKQLEFKNTDMETLRTETEQYKQIAASAEEELSNFTTTYDRFKEEMEEEVEMHQNKIKDLEQRLQDTNSELESVNQELSQLRTSELDKERQFNAEKEVLEDRIKHLSDDLEKAAAQVQCYQDDVRKQASIAQDAQQNYERELVKHADAARELQKIRSEYNDLKTAIHTVRVQAESARATLAHNESSWSAQKENYEKELKEVRNRCDDLVRQNKILHGQFENVSEQIATLQKDRAIKDQAMEATPEGQPSDTSVDELREVVRYLRQEKEIVDVQYELSVQEVKRLKQQLDYTRNSLDETKMQLATEQRRQADQLRGATEHKELMEKISELNLLRESNSALRSESEKRGTKVAELAKKIEELEARVQPLEARVRELEGEKEVLEGDLAMVRNDNVMWRDRANQILQKYDVGSFFSPSHVIRNMMLTCDQRIDPAVLEELKQKAATLEAEREELQKKIDGAMADKDAAVAAATELGAGKLKRLRDEANNRIKTERDRRLELQNEIEALKKTVEAANAEKEQANTVGNEELLKVRAEKEQLEVQMVELQAMLKKAEEEWGVVDRKQKPLKDQHAALQQQMTATRAELDALKQREQQLQLELTAAQNSAGAQPPAASAEQSAPAIDEAAVEAEVSRRVAEYLASQPSQPEEGELVDNTAAIESEVQRRVAEIEAETQRRIAEAEATFEARITEIQASQETAAVPLTQVSPETPAPQLSDDQINEIVKARVEEILPARIEEAAAAKLKEKEEQVTQRIKTAQEKFGEYKRVAVSKALDEANVKHQAEIASIKTEHQKRVAELETEINRLNIEVNTLREKITQLEATTTNGAAAPAGIKQEDLDAALLARDQEHQEAEKKRMEALRLDLESDFLTAHMRAEQWEPEAGSTMTEAEKSRAKEKEKMKAIITRNVEHRLSKERERWLAEMNAQREEDVNAKVQMELQERLERREAELKAEMEKGKEAVRQEVTMRNKVQVNMLERKNKALEEKLAQIQGAPAPTPALPPPQQQQPPQPPQQQQLPTNLRRPSSAMSSHLPQPTTIPKPQQQQKPHDTATTQAQQAAIIAAAEASSPPPPRRTELGTAPTVIRALRGALTTSGIPRGGAAARGRGGIPTPSTGRASPTTQTATAGQQQQQQNPFAATPSIPSTTAAPAAVNPFTQPQQSGIPPPTTAAGTGTGIPTPATRGGGVATRGRGRGRGIPQPGQHHAGAQVQGSPTTAGGGRGMMNPGARQFVPGKRGRESAVGEAEEAGGEMKRSRSGNV</sequence>
<evidence type="ECO:0000256" key="3">
    <source>
        <dbReference type="ARBA" id="ARBA00023242"/>
    </source>
</evidence>
<dbReference type="Pfam" id="PF25785">
    <property type="entry name" value="TPR"/>
    <property type="match status" value="1"/>
</dbReference>
<protein>
    <submittedName>
        <fullName evidence="9">Uncharacterized protein</fullName>
    </submittedName>
</protein>
<dbReference type="Pfam" id="PF25481">
    <property type="entry name" value="Nucleoprot-TPR"/>
    <property type="match status" value="1"/>
</dbReference>
<comment type="subcellular location">
    <subcellularLocation>
        <location evidence="1">Nucleus</location>
    </subcellularLocation>
</comment>
<feature type="compositionally biased region" description="Polar residues" evidence="5">
    <location>
        <begin position="392"/>
        <end position="412"/>
    </location>
</feature>
<reference evidence="9 10" key="1">
    <citation type="submission" date="2019-04" db="EMBL/GenBank/DDBJ databases">
        <title>Comparative genomics and transcriptomics to analyze fruiting body development in filamentous ascomycetes.</title>
        <authorList>
            <consortium name="DOE Joint Genome Institute"/>
            <person name="Lutkenhaus R."/>
            <person name="Traeger S."/>
            <person name="Breuer J."/>
            <person name="Kuo A."/>
            <person name="Lipzen A."/>
            <person name="Pangilinan J."/>
            <person name="Dilworth D."/>
            <person name="Sandor L."/>
            <person name="Poggeler S."/>
            <person name="Barry K."/>
            <person name="Grigoriev I.V."/>
            <person name="Nowrousian M."/>
        </authorList>
    </citation>
    <scope>NUCLEOTIDE SEQUENCE [LARGE SCALE GENOMIC DNA]</scope>
    <source>
        <strain evidence="9 10">CBS 389.68</strain>
    </source>
</reference>
<feature type="coiled-coil region" evidence="4">
    <location>
        <begin position="1720"/>
        <end position="1747"/>
    </location>
</feature>
<evidence type="ECO:0000259" key="6">
    <source>
        <dbReference type="Pfam" id="PF07926"/>
    </source>
</evidence>
<dbReference type="GO" id="GO:0005643">
    <property type="term" value="C:nuclear pore"/>
    <property type="evidence" value="ECO:0007669"/>
    <property type="project" value="TreeGrafter"/>
</dbReference>
<proteinExistence type="predicted"/>
<feature type="coiled-coil region" evidence="4">
    <location>
        <begin position="311"/>
        <end position="384"/>
    </location>
</feature>
<keyword evidence="2 4" id="KW-0175">Coiled coil</keyword>
<evidence type="ECO:0000259" key="7">
    <source>
        <dbReference type="Pfam" id="PF25481"/>
    </source>
</evidence>
<dbReference type="InterPro" id="IPR057974">
    <property type="entry name" value="NUA/TPR/MLP1-2-like_dom"/>
</dbReference>
<feature type="coiled-coil region" evidence="4">
    <location>
        <begin position="1339"/>
        <end position="1380"/>
    </location>
</feature>
<feature type="region of interest" description="Disordered" evidence="5">
    <location>
        <begin position="389"/>
        <end position="424"/>
    </location>
</feature>
<feature type="coiled-coil region" evidence="4">
    <location>
        <begin position="813"/>
        <end position="1200"/>
    </location>
</feature>
<dbReference type="GO" id="GO:0017056">
    <property type="term" value="F:structural constituent of nuclear pore"/>
    <property type="evidence" value="ECO:0007669"/>
    <property type="project" value="TreeGrafter"/>
</dbReference>
<feature type="region of interest" description="Disordered" evidence="5">
    <location>
        <begin position="1980"/>
        <end position="2043"/>
    </location>
</feature>
<dbReference type="InterPro" id="IPR012929">
    <property type="entry name" value="Nucleoprot-TPR/MLP1-2_dom"/>
</dbReference>
<feature type="coiled-coil region" evidence="4">
    <location>
        <begin position="446"/>
        <end position="473"/>
    </location>
</feature>
<dbReference type="GO" id="GO:0006406">
    <property type="term" value="P:mRNA export from nucleus"/>
    <property type="evidence" value="ECO:0007669"/>
    <property type="project" value="TreeGrafter"/>
</dbReference>
<evidence type="ECO:0000313" key="10">
    <source>
        <dbReference type="Proteomes" id="UP000298138"/>
    </source>
</evidence>
<feature type="compositionally biased region" description="Polar residues" evidence="5">
    <location>
        <begin position="2009"/>
        <end position="2019"/>
    </location>
</feature>
<evidence type="ECO:0000256" key="1">
    <source>
        <dbReference type="ARBA" id="ARBA00004123"/>
    </source>
</evidence>
<feature type="compositionally biased region" description="Low complexity" evidence="5">
    <location>
        <begin position="2020"/>
        <end position="2043"/>
    </location>
</feature>
<dbReference type="STRING" id="341454.A0A4S2MNY0"/>
<feature type="compositionally biased region" description="Pro residues" evidence="5">
    <location>
        <begin position="1982"/>
        <end position="1999"/>
    </location>
</feature>
<evidence type="ECO:0000259" key="8">
    <source>
        <dbReference type="Pfam" id="PF25785"/>
    </source>
</evidence>
<feature type="domain" description="NUA/TPR/MLP1-2-like" evidence="8">
    <location>
        <begin position="516"/>
        <end position="619"/>
    </location>
</feature>
<evidence type="ECO:0000313" key="9">
    <source>
        <dbReference type="EMBL" id="TGZ78735.1"/>
    </source>
</evidence>
<dbReference type="GO" id="GO:0006606">
    <property type="term" value="P:protein import into nucleus"/>
    <property type="evidence" value="ECO:0007669"/>
    <property type="project" value="InterPro"/>
</dbReference>
<dbReference type="InterPro" id="IPR057577">
    <property type="entry name" value="Nucleoprot-TPR/MLP1_dom"/>
</dbReference>
<accession>A0A4S2MNY0</accession>
<feature type="coiled-coil region" evidence="4">
    <location>
        <begin position="149"/>
        <end position="257"/>
    </location>
</feature>
<dbReference type="EMBL" id="ML220138">
    <property type="protein sequence ID" value="TGZ78735.1"/>
    <property type="molecule type" value="Genomic_DNA"/>
</dbReference>
<feature type="domain" description="Nucleoprotein TPR/MLP1-2" evidence="6">
    <location>
        <begin position="1084"/>
        <end position="1211"/>
    </location>
</feature>
<dbReference type="PANTHER" id="PTHR18898:SF2">
    <property type="entry name" value="NUCLEOPROTEIN TPR"/>
    <property type="match status" value="1"/>
</dbReference>
<organism evidence="9 10">
    <name type="scientific">Ascodesmis nigricans</name>
    <dbReference type="NCBI Taxonomy" id="341454"/>
    <lineage>
        <taxon>Eukaryota</taxon>
        <taxon>Fungi</taxon>
        <taxon>Dikarya</taxon>
        <taxon>Ascomycota</taxon>
        <taxon>Pezizomycotina</taxon>
        <taxon>Pezizomycetes</taxon>
        <taxon>Pezizales</taxon>
        <taxon>Ascodesmidaceae</taxon>
        <taxon>Ascodesmis</taxon>
    </lineage>
</organism>
<keyword evidence="3" id="KW-0539">Nucleus</keyword>
<feature type="compositionally biased region" description="Low complexity" evidence="5">
    <location>
        <begin position="2082"/>
        <end position="2091"/>
    </location>
</feature>
<feature type="coiled-coil region" evidence="4">
    <location>
        <begin position="1896"/>
        <end position="1980"/>
    </location>
</feature>
<dbReference type="Pfam" id="PF07926">
    <property type="entry name" value="TPR_MLP1_2"/>
    <property type="match status" value="1"/>
</dbReference>
<gene>
    <name evidence="9" type="ORF">EX30DRAFT_383470</name>
</gene>
<feature type="coiled-coil region" evidence="4">
    <location>
        <begin position="1775"/>
        <end position="1809"/>
    </location>
</feature>
<feature type="coiled-coil region" evidence="4">
    <location>
        <begin position="502"/>
        <end position="536"/>
    </location>
</feature>
<feature type="region of interest" description="Disordered" evidence="5">
    <location>
        <begin position="2076"/>
        <end position="2246"/>
    </location>
</feature>
<feature type="domain" description="Nucleoprotein TPR/MPL1" evidence="7">
    <location>
        <begin position="196"/>
        <end position="274"/>
    </location>
</feature>
<feature type="compositionally biased region" description="Low complexity" evidence="5">
    <location>
        <begin position="2155"/>
        <end position="2168"/>
    </location>
</feature>
<feature type="compositionally biased region" description="Low complexity" evidence="5">
    <location>
        <begin position="2104"/>
        <end position="2138"/>
    </location>
</feature>
<evidence type="ECO:0000256" key="2">
    <source>
        <dbReference type="ARBA" id="ARBA00023054"/>
    </source>
</evidence>
<keyword evidence="10" id="KW-1185">Reference proteome</keyword>
<dbReference type="InParanoid" id="A0A4S2MNY0"/>
<evidence type="ECO:0000256" key="5">
    <source>
        <dbReference type="SAM" id="MobiDB-lite"/>
    </source>
</evidence>
<evidence type="ECO:0000256" key="4">
    <source>
        <dbReference type="SAM" id="Coils"/>
    </source>
</evidence>
<dbReference type="PANTHER" id="PTHR18898">
    <property type="entry name" value="NUCLEOPROTEIN TPR-RELATED"/>
    <property type="match status" value="1"/>
</dbReference>
<feature type="coiled-coil region" evidence="4">
    <location>
        <begin position="683"/>
        <end position="784"/>
    </location>
</feature>
<dbReference type="Proteomes" id="UP000298138">
    <property type="component" value="Unassembled WGS sequence"/>
</dbReference>
<dbReference type="Gene3D" id="1.20.5.340">
    <property type="match status" value="1"/>
</dbReference>